<sequence length="73" mass="8861">MIQTDEKKRLEQFEEMLSAVQTEYDSIVRQLETLKERGKMKSVTYQQLFTRKLTYQNMLSMYELYDLAEKPKD</sequence>
<keyword evidence="1" id="KW-0175">Coiled coil</keyword>
<protein>
    <submittedName>
        <fullName evidence="2">Uncharacterized protein</fullName>
    </submittedName>
</protein>
<dbReference type="Proteomes" id="UP000824223">
    <property type="component" value="Unassembled WGS sequence"/>
</dbReference>
<organism evidence="2 3">
    <name type="scientific">Candidatus Mediterraneibacter pullicola</name>
    <dbReference type="NCBI Taxonomy" id="2838682"/>
    <lineage>
        <taxon>Bacteria</taxon>
        <taxon>Bacillati</taxon>
        <taxon>Bacillota</taxon>
        <taxon>Clostridia</taxon>
        <taxon>Lachnospirales</taxon>
        <taxon>Lachnospiraceae</taxon>
        <taxon>Mediterraneibacter</taxon>
    </lineage>
</organism>
<comment type="caution">
    <text evidence="2">The sequence shown here is derived from an EMBL/GenBank/DDBJ whole genome shotgun (WGS) entry which is preliminary data.</text>
</comment>
<accession>A0A9D2HBP6</accession>
<gene>
    <name evidence="2" type="ORF">H9798_08985</name>
</gene>
<feature type="coiled-coil region" evidence="1">
    <location>
        <begin position="10"/>
        <end position="37"/>
    </location>
</feature>
<reference evidence="2" key="2">
    <citation type="submission" date="2021-04" db="EMBL/GenBank/DDBJ databases">
        <authorList>
            <person name="Gilroy R."/>
        </authorList>
    </citation>
    <scope>NUCLEOTIDE SEQUENCE</scope>
    <source>
        <strain evidence="2">ChiSjej2B20-11307</strain>
    </source>
</reference>
<proteinExistence type="predicted"/>
<evidence type="ECO:0000313" key="2">
    <source>
        <dbReference type="EMBL" id="HJA07256.1"/>
    </source>
</evidence>
<evidence type="ECO:0000313" key="3">
    <source>
        <dbReference type="Proteomes" id="UP000824223"/>
    </source>
</evidence>
<dbReference type="AlphaFoldDB" id="A0A9D2HBP6"/>
<name>A0A9D2HBP6_9FIRM</name>
<dbReference type="EMBL" id="DXAK01000045">
    <property type="protein sequence ID" value="HJA07256.1"/>
    <property type="molecule type" value="Genomic_DNA"/>
</dbReference>
<evidence type="ECO:0000256" key="1">
    <source>
        <dbReference type="SAM" id="Coils"/>
    </source>
</evidence>
<reference evidence="2" key="1">
    <citation type="journal article" date="2021" name="PeerJ">
        <title>Extensive microbial diversity within the chicken gut microbiome revealed by metagenomics and culture.</title>
        <authorList>
            <person name="Gilroy R."/>
            <person name="Ravi A."/>
            <person name="Getino M."/>
            <person name="Pursley I."/>
            <person name="Horton D.L."/>
            <person name="Alikhan N.F."/>
            <person name="Baker D."/>
            <person name="Gharbi K."/>
            <person name="Hall N."/>
            <person name="Watson M."/>
            <person name="Adriaenssens E.M."/>
            <person name="Foster-Nyarko E."/>
            <person name="Jarju S."/>
            <person name="Secka A."/>
            <person name="Antonio M."/>
            <person name="Oren A."/>
            <person name="Chaudhuri R.R."/>
            <person name="La Ragione R."/>
            <person name="Hildebrand F."/>
            <person name="Pallen M.J."/>
        </authorList>
    </citation>
    <scope>NUCLEOTIDE SEQUENCE</scope>
    <source>
        <strain evidence="2">ChiSjej2B20-11307</strain>
    </source>
</reference>